<dbReference type="EMBL" id="VOIH02000002">
    <property type="protein sequence ID" value="KAF3454253.1"/>
    <property type="molecule type" value="Genomic_DNA"/>
</dbReference>
<name>A0A8K0MQI3_9ROSA</name>
<evidence type="ECO:0000313" key="4">
    <source>
        <dbReference type="Proteomes" id="UP000796880"/>
    </source>
</evidence>
<reference evidence="3" key="1">
    <citation type="submission" date="2020-03" db="EMBL/GenBank/DDBJ databases">
        <title>A high-quality chromosome-level genome assembly of a woody plant with both climbing and erect habits, Rhamnella rubrinervis.</title>
        <authorList>
            <person name="Lu Z."/>
            <person name="Yang Y."/>
            <person name="Zhu X."/>
            <person name="Sun Y."/>
        </authorList>
    </citation>
    <scope>NUCLEOTIDE SEQUENCE</scope>
    <source>
        <strain evidence="3">BYM</strain>
        <tissue evidence="3">Leaf</tissue>
    </source>
</reference>
<dbReference type="Proteomes" id="UP000796880">
    <property type="component" value="Unassembled WGS sequence"/>
</dbReference>
<dbReference type="Pfam" id="PF14383">
    <property type="entry name" value="VARLMGL"/>
    <property type="match status" value="1"/>
</dbReference>
<gene>
    <name evidence="3" type="ORF">FNV43_RR04700</name>
</gene>
<comment type="caution">
    <text evidence="3">The sequence shown here is derived from an EMBL/GenBank/DDBJ whole genome shotgun (WGS) entry which is preliminary data.</text>
</comment>
<evidence type="ECO:0000313" key="3">
    <source>
        <dbReference type="EMBL" id="KAF3454253.1"/>
    </source>
</evidence>
<feature type="compositionally biased region" description="Polar residues" evidence="1">
    <location>
        <begin position="270"/>
        <end position="281"/>
    </location>
</feature>
<proteinExistence type="predicted"/>
<dbReference type="OrthoDB" id="1924799at2759"/>
<dbReference type="InterPro" id="IPR032795">
    <property type="entry name" value="DUF3741-assoc"/>
</dbReference>
<feature type="region of interest" description="Disordered" evidence="1">
    <location>
        <begin position="263"/>
        <end position="290"/>
    </location>
</feature>
<protein>
    <recommendedName>
        <fullName evidence="2">DUF3741 domain-containing protein</fullName>
    </recommendedName>
</protein>
<dbReference type="PANTHER" id="PTHR35499">
    <property type="entry name" value="OS05G0128300 PROTEIN"/>
    <property type="match status" value="1"/>
</dbReference>
<feature type="domain" description="DUF3741" evidence="2">
    <location>
        <begin position="82"/>
        <end position="97"/>
    </location>
</feature>
<dbReference type="PANTHER" id="PTHR35499:SF1">
    <property type="entry name" value="DUF3741 DOMAIN-CONTAINING PROTEIN"/>
    <property type="match status" value="1"/>
</dbReference>
<accession>A0A8K0MQI3</accession>
<evidence type="ECO:0000259" key="2">
    <source>
        <dbReference type="Pfam" id="PF14383"/>
    </source>
</evidence>
<evidence type="ECO:0000256" key="1">
    <source>
        <dbReference type="SAM" id="MobiDB-lite"/>
    </source>
</evidence>
<keyword evidence="4" id="KW-1185">Reference proteome</keyword>
<organism evidence="3 4">
    <name type="scientific">Rhamnella rubrinervis</name>
    <dbReference type="NCBI Taxonomy" id="2594499"/>
    <lineage>
        <taxon>Eukaryota</taxon>
        <taxon>Viridiplantae</taxon>
        <taxon>Streptophyta</taxon>
        <taxon>Embryophyta</taxon>
        <taxon>Tracheophyta</taxon>
        <taxon>Spermatophyta</taxon>
        <taxon>Magnoliopsida</taxon>
        <taxon>eudicotyledons</taxon>
        <taxon>Gunneridae</taxon>
        <taxon>Pentapetalae</taxon>
        <taxon>rosids</taxon>
        <taxon>fabids</taxon>
        <taxon>Rosales</taxon>
        <taxon>Rhamnaceae</taxon>
        <taxon>rhamnoid group</taxon>
        <taxon>Rhamneae</taxon>
        <taxon>Rhamnella</taxon>
    </lineage>
</organism>
<dbReference type="AlphaFoldDB" id="A0A8K0MQI3"/>
<sequence>MKLLSSSSSLSSPSSSAATFDANMRCCTSKSSTAGCLAGIFRRILCSGSLPTHPSDQITDETNSVEFFQDLKGKDKIQTPATPNLVARLMGLDSMPDMDYLGCSQLTLNSVTRSKSMNSVDRLAGFDPNQVQHRRVKSTLSFREVPAFVELENEEFYVLSFEKGKELRSRGRKCKLGFEEMKKTRTERSKKLENRREKVVVDEEDVEKRKVLSDLNGKEMMLRRRNRISDKPAMNKVCNNGRDRASRITCAIMKNSEAKRCRKSMKNREQVINSGKSSTRNLKQKKKTTRSHHVVECVEPECNSEDSSPVSVLDSGKFLVDPQVPISEEDFLPPFPNSRRKLSSEIEKCELPCPRKDHNLIHDEANEGKLCGTKKKVCERQEYSPMWDKICSLTEAELAGSYWLQSRGIEWNYEDFEGIGANFQSQILGQLLEEVVDQILWENP</sequence>